<keyword evidence="3" id="KW-0687">Ribonucleoprotein</keyword>
<dbReference type="CDD" id="cd00463">
    <property type="entry name" value="Ribosomal_L31e"/>
    <property type="match status" value="1"/>
</dbReference>
<evidence type="ECO:0000256" key="2">
    <source>
        <dbReference type="ARBA" id="ARBA00022980"/>
    </source>
</evidence>
<dbReference type="InterPro" id="IPR000054">
    <property type="entry name" value="Ribosomal_eL31"/>
</dbReference>
<dbReference type="PANTHER" id="PTHR10956">
    <property type="entry name" value="60S RIBOSOMAL PROTEIN L31"/>
    <property type="match status" value="1"/>
</dbReference>
<dbReference type="Pfam" id="PF01198">
    <property type="entry name" value="Ribosomal_L31e"/>
    <property type="match status" value="1"/>
</dbReference>
<dbReference type="InterPro" id="IPR023621">
    <property type="entry name" value="Ribosomal_eL31_dom_sf"/>
</dbReference>
<dbReference type="SUPFAM" id="SSF54575">
    <property type="entry name" value="Ribosomal protein L31e"/>
    <property type="match status" value="1"/>
</dbReference>
<dbReference type="FunFam" id="3.10.440.10:FF:000001">
    <property type="entry name" value="60S ribosomal protein L31"/>
    <property type="match status" value="1"/>
</dbReference>
<evidence type="ECO:0000256" key="4">
    <source>
        <dbReference type="SAM" id="MobiDB-lite"/>
    </source>
</evidence>
<dbReference type="EMBL" id="HBJA01089681">
    <property type="protein sequence ID" value="CAE0820026.1"/>
    <property type="molecule type" value="Transcribed_RNA"/>
</dbReference>
<dbReference type="SMART" id="SM01380">
    <property type="entry name" value="Ribosomal_L31e"/>
    <property type="match status" value="1"/>
</dbReference>
<comment type="similarity">
    <text evidence="1">Belongs to the eukaryotic ribosomal protein eL31 family.</text>
</comment>
<dbReference type="GO" id="GO:0003735">
    <property type="term" value="F:structural constituent of ribosome"/>
    <property type="evidence" value="ECO:0007669"/>
    <property type="project" value="InterPro"/>
</dbReference>
<organism evidence="5">
    <name type="scientific">Eutreptiella gymnastica</name>
    <dbReference type="NCBI Taxonomy" id="73025"/>
    <lineage>
        <taxon>Eukaryota</taxon>
        <taxon>Discoba</taxon>
        <taxon>Euglenozoa</taxon>
        <taxon>Euglenida</taxon>
        <taxon>Spirocuta</taxon>
        <taxon>Euglenophyceae</taxon>
        <taxon>Eutreptiales</taxon>
        <taxon>Eutreptiaceae</taxon>
        <taxon>Eutreptiella</taxon>
    </lineage>
</organism>
<feature type="compositionally biased region" description="Basic residues" evidence="4">
    <location>
        <begin position="1"/>
        <end position="20"/>
    </location>
</feature>
<protein>
    <recommendedName>
        <fullName evidence="6">60S ribosomal protein L31</fullName>
    </recommendedName>
</protein>
<keyword evidence="2" id="KW-0689">Ribosomal protein</keyword>
<reference evidence="5" key="1">
    <citation type="submission" date="2021-01" db="EMBL/GenBank/DDBJ databases">
        <authorList>
            <person name="Corre E."/>
            <person name="Pelletier E."/>
            <person name="Niang G."/>
            <person name="Scheremetjew M."/>
            <person name="Finn R."/>
            <person name="Kale V."/>
            <person name="Holt S."/>
            <person name="Cochrane G."/>
            <person name="Meng A."/>
            <person name="Brown T."/>
            <person name="Cohen L."/>
        </authorList>
    </citation>
    <scope>NUCLEOTIDE SEQUENCE</scope>
    <source>
        <strain evidence="5">CCMP1594</strain>
    </source>
</reference>
<dbReference type="AlphaFoldDB" id="A0A7S4FZ66"/>
<gene>
    <name evidence="5" type="ORF">EGYM00163_LOCUS31196</name>
</gene>
<evidence type="ECO:0008006" key="6">
    <source>
        <dbReference type="Google" id="ProtNLM"/>
    </source>
</evidence>
<sequence length="129" mass="14991">MVKSKKERGSKGKKGPSGRKPKNEPASYEATINLHKRLLSQTFKNRARKAVKHVKVFAKKIMHTQDVRVDPKLNKFLWSGGIKGVPFRARIRMDRKRSEDEDSKKKLYTVVSWIPVAEYKNLKTQRVDE</sequence>
<accession>A0A7S4FZ66</accession>
<proteinExistence type="inferred from homology"/>
<dbReference type="GO" id="GO:0022625">
    <property type="term" value="C:cytosolic large ribosomal subunit"/>
    <property type="evidence" value="ECO:0007669"/>
    <property type="project" value="TreeGrafter"/>
</dbReference>
<name>A0A7S4FZ66_9EUGL</name>
<evidence type="ECO:0000313" key="5">
    <source>
        <dbReference type="EMBL" id="CAE0820026.1"/>
    </source>
</evidence>
<dbReference type="Gene3D" id="3.10.440.10">
    <property type="match status" value="1"/>
</dbReference>
<evidence type="ECO:0000256" key="3">
    <source>
        <dbReference type="ARBA" id="ARBA00023274"/>
    </source>
</evidence>
<dbReference type="PANTHER" id="PTHR10956:SF0">
    <property type="entry name" value="60S RIBOSOMAL PROTEIN L31"/>
    <property type="match status" value="1"/>
</dbReference>
<dbReference type="GO" id="GO:0002181">
    <property type="term" value="P:cytoplasmic translation"/>
    <property type="evidence" value="ECO:0007669"/>
    <property type="project" value="TreeGrafter"/>
</dbReference>
<evidence type="ECO:0000256" key="1">
    <source>
        <dbReference type="ARBA" id="ARBA00010808"/>
    </source>
</evidence>
<feature type="region of interest" description="Disordered" evidence="4">
    <location>
        <begin position="1"/>
        <end position="27"/>
    </location>
</feature>